<dbReference type="GO" id="GO:0005313">
    <property type="term" value="F:L-glutamate transmembrane transporter activity"/>
    <property type="evidence" value="ECO:0007669"/>
    <property type="project" value="TreeGrafter"/>
</dbReference>
<evidence type="ECO:0000256" key="13">
    <source>
        <dbReference type="ARBA" id="ARBA00057953"/>
    </source>
</evidence>
<dbReference type="SUPFAM" id="SSF103506">
    <property type="entry name" value="Mitochondrial carrier"/>
    <property type="match status" value="1"/>
</dbReference>
<feature type="repeat" description="Solcar" evidence="17">
    <location>
        <begin position="571"/>
        <end position="646"/>
    </location>
</feature>
<dbReference type="Gene3D" id="1.50.40.10">
    <property type="entry name" value="Mitochondrial carrier domain"/>
    <property type="match status" value="1"/>
</dbReference>
<evidence type="ECO:0000256" key="14">
    <source>
        <dbReference type="ARBA" id="ARBA00069241"/>
    </source>
</evidence>
<dbReference type="SUPFAM" id="SSF82185">
    <property type="entry name" value="Histone H3 K4-specific methyltransferase SET7/9 N-terminal domain"/>
    <property type="match status" value="1"/>
</dbReference>
<dbReference type="FunFam" id="1.50.40.10:FF:000026">
    <property type="entry name" value="Putative mitochondrial glutamate carrier 2"/>
    <property type="match status" value="1"/>
</dbReference>
<dbReference type="PANTHER" id="PTHR45678">
    <property type="entry name" value="MITOCHONDRIAL 2-OXODICARBOXYLATE CARRIER 1-RELATED"/>
    <property type="match status" value="1"/>
</dbReference>
<feature type="repeat" description="Solcar" evidence="17">
    <location>
        <begin position="366"/>
        <end position="456"/>
    </location>
</feature>
<organism evidence="19 20">
    <name type="scientific">Glossina brevipalpis</name>
    <dbReference type="NCBI Taxonomy" id="37001"/>
    <lineage>
        <taxon>Eukaryota</taxon>
        <taxon>Metazoa</taxon>
        <taxon>Ecdysozoa</taxon>
        <taxon>Arthropoda</taxon>
        <taxon>Hexapoda</taxon>
        <taxon>Insecta</taxon>
        <taxon>Pterygota</taxon>
        <taxon>Neoptera</taxon>
        <taxon>Endopterygota</taxon>
        <taxon>Diptera</taxon>
        <taxon>Brachycera</taxon>
        <taxon>Muscomorpha</taxon>
        <taxon>Hippoboscoidea</taxon>
        <taxon>Glossinidae</taxon>
        <taxon>Glossina</taxon>
    </lineage>
</organism>
<dbReference type="InterPro" id="IPR051028">
    <property type="entry name" value="Mito_Solute_Carrier"/>
</dbReference>
<sequence length="646" mass="73044">MSEKSTPNATSSKKPSIEFQDRHFISGSKYTGILADPLNCMEGYGTYQFPDGSSYIGYFSRGLFHGQGTLRLAPPYNLTFKGVFSRGDLYKVNEMWFADGLFVNARIKGFEMDFSRWNYCTNIDRRFVDEHVNGLRPVGPEKLKTARRPPRALPSTCFDVEEGFYNPHNKLLTHRPPPFKDMVFVGCRGDADWIIKSCRRGAKLPPYIAADVCQHIVRNNLNSENSLYAHATRCQYNQDMQRKYRFEQLCKTPKKLEELSDESKEFVEFAVSRSTSSCSTFSTTSLEVDLHEQLATSEQYDRYMNERVETDTTVYINIPDTQRTLELLFIFSISRFKITELKLFFWKLAKKLQKVINMSNEASRKFHILPKIINGGVAGIAGVTCVFPLDLVKTRLQNQQIGPDGEMMYKNIIDAFRKTYKAEGLFGMYRGSAVNIILITPEKAIKLTANDYFRYRLTTADGRLPFFNQMVAGGGAGAFQIIVTTPMELLKIQMQDAGRIAAQAKAEGQTVEMPSTMKIIQNLLQERGIFGLYRGLKATALRDITFSSLYFPLFAVLNALGPRRDDGSGEAVFWWSFLGGLAAGSFTAFIVTPLDVIKTRLQLIRKGVGEKEFAGIIDCAIKTWQSEGVTAFFKGGLCRVMSDLKF</sequence>
<keyword evidence="7" id="KW-0999">Mitochondrion inner membrane</keyword>
<evidence type="ECO:0000256" key="4">
    <source>
        <dbReference type="ARBA" id="ARBA00022553"/>
    </source>
</evidence>
<keyword evidence="5 17" id="KW-0812">Transmembrane</keyword>
<dbReference type="InterPro" id="IPR002067">
    <property type="entry name" value="MCP"/>
</dbReference>
<comment type="similarity">
    <text evidence="2">Belongs to the mitochondrial carrier (TC 2.A.29) family.</text>
</comment>
<evidence type="ECO:0000256" key="15">
    <source>
        <dbReference type="ARBA" id="ARBA00076502"/>
    </source>
</evidence>
<evidence type="ECO:0000313" key="19">
    <source>
        <dbReference type="EnsemblMetazoa" id="GBRI031249-PA"/>
    </source>
</evidence>
<evidence type="ECO:0000256" key="9">
    <source>
        <dbReference type="ARBA" id="ARBA00022989"/>
    </source>
</evidence>
<comment type="catalytic activity">
    <reaction evidence="12">
        <text>L-glutamate(in) + H(+)(in) = L-glutamate(out) + H(+)(out)</text>
        <dbReference type="Rhea" id="RHEA:70955"/>
        <dbReference type="ChEBI" id="CHEBI:15378"/>
        <dbReference type="ChEBI" id="CHEBI:29985"/>
    </reaction>
</comment>
<dbReference type="GO" id="GO:0015293">
    <property type="term" value="F:symporter activity"/>
    <property type="evidence" value="ECO:0007669"/>
    <property type="project" value="UniProtKB-KW"/>
</dbReference>
<dbReference type="Pfam" id="PF00153">
    <property type="entry name" value="Mito_carr"/>
    <property type="match status" value="3"/>
</dbReference>
<evidence type="ECO:0000256" key="16">
    <source>
        <dbReference type="ARBA" id="ARBA00081096"/>
    </source>
</evidence>
<proteinExistence type="inferred from homology"/>
<evidence type="ECO:0000256" key="18">
    <source>
        <dbReference type="SAM" id="Phobius"/>
    </source>
</evidence>
<dbReference type="Proteomes" id="UP000091820">
    <property type="component" value="Unassembled WGS sequence"/>
</dbReference>
<accession>A0A1A9WTC7</accession>
<evidence type="ECO:0000256" key="17">
    <source>
        <dbReference type="PROSITE-ProRule" id="PRU00282"/>
    </source>
</evidence>
<dbReference type="SMART" id="SM00698">
    <property type="entry name" value="MORN"/>
    <property type="match status" value="2"/>
</dbReference>
<keyword evidence="9 18" id="KW-1133">Transmembrane helix</keyword>
<reference evidence="20" key="1">
    <citation type="submission" date="2014-03" db="EMBL/GenBank/DDBJ databases">
        <authorList>
            <person name="Aksoy S."/>
            <person name="Warren W."/>
            <person name="Wilson R.K."/>
        </authorList>
    </citation>
    <scope>NUCLEOTIDE SEQUENCE [LARGE SCALE GENOMIC DNA]</scope>
    <source>
        <strain evidence="20">IAEA</strain>
    </source>
</reference>
<reference evidence="19" key="2">
    <citation type="submission" date="2020-05" db="UniProtKB">
        <authorList>
            <consortium name="EnsemblMetazoa"/>
        </authorList>
    </citation>
    <scope>IDENTIFICATION</scope>
    <source>
        <strain evidence="19">IAEA</strain>
    </source>
</reference>
<keyword evidence="3" id="KW-0813">Transport</keyword>
<feature type="transmembrane region" description="Helical" evidence="18">
    <location>
        <begin position="544"/>
        <end position="561"/>
    </location>
</feature>
<dbReference type="GO" id="GO:0043490">
    <property type="term" value="P:malate-aspartate shuttle"/>
    <property type="evidence" value="ECO:0007669"/>
    <property type="project" value="TreeGrafter"/>
</dbReference>
<keyword evidence="4" id="KW-0597">Phosphoprotein</keyword>
<dbReference type="Pfam" id="PF02493">
    <property type="entry name" value="MORN"/>
    <property type="match status" value="2"/>
</dbReference>
<dbReference type="InterPro" id="IPR003409">
    <property type="entry name" value="MORN"/>
</dbReference>
<evidence type="ECO:0000256" key="11">
    <source>
        <dbReference type="ARBA" id="ARBA00023136"/>
    </source>
</evidence>
<evidence type="ECO:0000256" key="5">
    <source>
        <dbReference type="ARBA" id="ARBA00022692"/>
    </source>
</evidence>
<feature type="transmembrane region" description="Helical" evidence="18">
    <location>
        <begin position="573"/>
        <end position="597"/>
    </location>
</feature>
<dbReference type="AlphaFoldDB" id="A0A1A9WTC7"/>
<evidence type="ECO:0000313" key="20">
    <source>
        <dbReference type="Proteomes" id="UP000091820"/>
    </source>
</evidence>
<feature type="repeat" description="Solcar" evidence="17">
    <location>
        <begin position="464"/>
        <end position="560"/>
    </location>
</feature>
<evidence type="ECO:0000256" key="8">
    <source>
        <dbReference type="ARBA" id="ARBA00022847"/>
    </source>
</evidence>
<evidence type="ECO:0000256" key="3">
    <source>
        <dbReference type="ARBA" id="ARBA00022448"/>
    </source>
</evidence>
<protein>
    <recommendedName>
        <fullName evidence="14">Mitochondrial glutamate carrier 2</fullName>
    </recommendedName>
    <alternativeName>
        <fullName evidence="16">Glutamate/H(+) symporter 2</fullName>
    </alternativeName>
    <alternativeName>
        <fullName evidence="15">Solute carrier family 25 member 18</fullName>
    </alternativeName>
</protein>
<dbReference type="GO" id="GO:0005743">
    <property type="term" value="C:mitochondrial inner membrane"/>
    <property type="evidence" value="ECO:0007669"/>
    <property type="project" value="UniProtKB-SubCell"/>
</dbReference>
<keyword evidence="20" id="KW-1185">Reference proteome</keyword>
<dbReference type="PRINTS" id="PR00926">
    <property type="entry name" value="MITOCARRIER"/>
</dbReference>
<dbReference type="PANTHER" id="PTHR45678:SF5">
    <property type="entry name" value="AT03939P-RELATED"/>
    <property type="match status" value="1"/>
</dbReference>
<keyword evidence="8" id="KW-0769">Symport</keyword>
<dbReference type="InterPro" id="IPR023395">
    <property type="entry name" value="MCP_dom_sf"/>
</dbReference>
<dbReference type="PROSITE" id="PS50920">
    <property type="entry name" value="SOLCAR"/>
    <property type="match status" value="3"/>
</dbReference>
<keyword evidence="6" id="KW-0677">Repeat</keyword>
<dbReference type="GO" id="GO:0015183">
    <property type="term" value="F:L-aspartate transmembrane transporter activity"/>
    <property type="evidence" value="ECO:0007669"/>
    <property type="project" value="TreeGrafter"/>
</dbReference>
<name>A0A1A9WTC7_9MUSC</name>
<evidence type="ECO:0000256" key="1">
    <source>
        <dbReference type="ARBA" id="ARBA00004448"/>
    </source>
</evidence>
<evidence type="ECO:0000256" key="2">
    <source>
        <dbReference type="ARBA" id="ARBA00006375"/>
    </source>
</evidence>
<dbReference type="VEuPathDB" id="VectorBase:GBRI031249"/>
<comment type="function">
    <text evidence="13">Responsible for the transport of glutamate from the cytosol into the mitochondrial matrix with the concomitant import of a proton (symport system).</text>
</comment>
<keyword evidence="11 17" id="KW-0472">Membrane</keyword>
<dbReference type="EnsemblMetazoa" id="GBRI031249-RA">
    <property type="protein sequence ID" value="GBRI031249-PA"/>
    <property type="gene ID" value="GBRI031249"/>
</dbReference>
<dbReference type="Gene3D" id="2.20.110.10">
    <property type="entry name" value="Histone H3 K4-specific methyltransferase SET7/9 N-terminal domain"/>
    <property type="match status" value="1"/>
</dbReference>
<comment type="subcellular location">
    <subcellularLocation>
        <location evidence="1">Mitochondrion inner membrane</location>
        <topology evidence="1">Multi-pass membrane protein</topology>
    </subcellularLocation>
</comment>
<evidence type="ECO:0000256" key="12">
    <source>
        <dbReference type="ARBA" id="ARBA00048437"/>
    </source>
</evidence>
<dbReference type="InterPro" id="IPR018108">
    <property type="entry name" value="MCP_transmembrane"/>
</dbReference>
<evidence type="ECO:0000256" key="6">
    <source>
        <dbReference type="ARBA" id="ARBA00022737"/>
    </source>
</evidence>
<keyword evidence="10" id="KW-0496">Mitochondrion</keyword>
<evidence type="ECO:0000256" key="7">
    <source>
        <dbReference type="ARBA" id="ARBA00022792"/>
    </source>
</evidence>
<evidence type="ECO:0000256" key="10">
    <source>
        <dbReference type="ARBA" id="ARBA00023128"/>
    </source>
</evidence>